<comment type="caution">
    <text evidence="2">The sequence shown here is derived from an EMBL/GenBank/DDBJ whole genome shotgun (WGS) entry which is preliminary data.</text>
</comment>
<sequence length="272" mass="29868">MAISHVGHQLAAGDEFIKGKYGEQKCSGFLLHPGPRCPLSPKRDRPCNPTYLPTYLPPSASDSVYTGIIPGTGVPERDRAVILEIQVFVASELVQKFVRGAQVHGRLGRQNGYLVPVLSTPNINKPGPVEKGLPVYLPARSKLRSIAPPEGPKPSKILNKYLLIGGVRFSHTVGYNISSWANYSATNQELCKTSGSLSPRSSHPTLLRDVRIQTNELEYAIRECGGRNHLRQWHPAQRRVESPEDVESLSRTPSASKRSPSKSSFRSLVISS</sequence>
<reference evidence="2" key="1">
    <citation type="submission" date="2023-03" db="EMBL/GenBank/DDBJ databases">
        <title>Massive genome expansion in bonnet fungi (Mycena s.s.) driven by repeated elements and novel gene families across ecological guilds.</title>
        <authorList>
            <consortium name="Lawrence Berkeley National Laboratory"/>
            <person name="Harder C.B."/>
            <person name="Miyauchi S."/>
            <person name="Viragh M."/>
            <person name="Kuo A."/>
            <person name="Thoen E."/>
            <person name="Andreopoulos B."/>
            <person name="Lu D."/>
            <person name="Skrede I."/>
            <person name="Drula E."/>
            <person name="Henrissat B."/>
            <person name="Morin E."/>
            <person name="Kohler A."/>
            <person name="Barry K."/>
            <person name="LaButti K."/>
            <person name="Morin E."/>
            <person name="Salamov A."/>
            <person name="Lipzen A."/>
            <person name="Mereny Z."/>
            <person name="Hegedus B."/>
            <person name="Baldrian P."/>
            <person name="Stursova M."/>
            <person name="Weitz H."/>
            <person name="Taylor A."/>
            <person name="Grigoriev I.V."/>
            <person name="Nagy L.G."/>
            <person name="Martin F."/>
            <person name="Kauserud H."/>
        </authorList>
    </citation>
    <scope>NUCLEOTIDE SEQUENCE</scope>
    <source>
        <strain evidence="2">CBHHK200</strain>
    </source>
</reference>
<evidence type="ECO:0000313" key="3">
    <source>
        <dbReference type="Proteomes" id="UP001218188"/>
    </source>
</evidence>
<evidence type="ECO:0000256" key="1">
    <source>
        <dbReference type="SAM" id="MobiDB-lite"/>
    </source>
</evidence>
<accession>A0AAD6S110</accession>
<keyword evidence="3" id="KW-1185">Reference proteome</keyword>
<gene>
    <name evidence="2" type="ORF">C8F04DRAFT_1324012</name>
</gene>
<feature type="compositionally biased region" description="Low complexity" evidence="1">
    <location>
        <begin position="250"/>
        <end position="272"/>
    </location>
</feature>
<dbReference type="Proteomes" id="UP001218188">
    <property type="component" value="Unassembled WGS sequence"/>
</dbReference>
<organism evidence="2 3">
    <name type="scientific">Mycena alexandri</name>
    <dbReference type="NCBI Taxonomy" id="1745969"/>
    <lineage>
        <taxon>Eukaryota</taxon>
        <taxon>Fungi</taxon>
        <taxon>Dikarya</taxon>
        <taxon>Basidiomycota</taxon>
        <taxon>Agaricomycotina</taxon>
        <taxon>Agaricomycetes</taxon>
        <taxon>Agaricomycetidae</taxon>
        <taxon>Agaricales</taxon>
        <taxon>Marasmiineae</taxon>
        <taxon>Mycenaceae</taxon>
        <taxon>Mycena</taxon>
    </lineage>
</organism>
<evidence type="ECO:0000313" key="2">
    <source>
        <dbReference type="EMBL" id="KAJ7019246.1"/>
    </source>
</evidence>
<feature type="region of interest" description="Disordered" evidence="1">
    <location>
        <begin position="233"/>
        <end position="272"/>
    </location>
</feature>
<proteinExistence type="predicted"/>
<name>A0AAD6S110_9AGAR</name>
<dbReference type="EMBL" id="JARJCM010000301">
    <property type="protein sequence ID" value="KAJ7019246.1"/>
    <property type="molecule type" value="Genomic_DNA"/>
</dbReference>
<protein>
    <submittedName>
        <fullName evidence="2">Uncharacterized protein</fullName>
    </submittedName>
</protein>
<dbReference type="AlphaFoldDB" id="A0AAD6S110"/>